<proteinExistence type="predicted"/>
<organism evidence="3 4">
    <name type="scientific">Streptomyces broussonetiae</name>
    <dbReference type="NCBI Taxonomy" id="2686304"/>
    <lineage>
        <taxon>Bacteria</taxon>
        <taxon>Bacillati</taxon>
        <taxon>Actinomycetota</taxon>
        <taxon>Actinomycetes</taxon>
        <taxon>Kitasatosporales</taxon>
        <taxon>Streptomycetaceae</taxon>
        <taxon>Streptomyces</taxon>
    </lineage>
</organism>
<evidence type="ECO:0000259" key="2">
    <source>
        <dbReference type="Pfam" id="PF03796"/>
    </source>
</evidence>
<keyword evidence="4" id="KW-1185">Reference proteome</keyword>
<dbReference type="SUPFAM" id="SSF52540">
    <property type="entry name" value="P-loop containing nucleoside triphosphate hydrolases"/>
    <property type="match status" value="1"/>
</dbReference>
<comment type="caution">
    <text evidence="3">The sequence shown here is derived from an EMBL/GenBank/DDBJ whole genome shotgun (WGS) entry which is preliminary data.</text>
</comment>
<feature type="domain" description="SF4 helicase" evidence="2">
    <location>
        <begin position="152"/>
        <end position="316"/>
    </location>
</feature>
<feature type="compositionally biased region" description="Acidic residues" evidence="1">
    <location>
        <begin position="509"/>
        <end position="526"/>
    </location>
</feature>
<dbReference type="InterPro" id="IPR007694">
    <property type="entry name" value="DNA_helicase_DnaB-like_C"/>
</dbReference>
<dbReference type="EMBL" id="JAYMRP010000016">
    <property type="protein sequence ID" value="MFB8774849.1"/>
    <property type="molecule type" value="Genomic_DNA"/>
</dbReference>
<sequence>MNVTAARTALYSLVRLAEEDGRTTLIHKWQDRALLAPLDRFPAARKTDAFPAHVLSAAQKDFGDLVTLAAQGQPQVLVRNTTPVAVLLPAAAPVASALSSDAAAHSGAASAGGAVNSQRSQDRGGAPRRLATLGDVVGSALTSGPAGGPGFGLPGLDAVTGGLQPGRLTVVAAAPNVGGSLLGLAAARRTALVDRCTVLYAASGPNRDDIFRRIISAETGGDYPRLKQGHLTEHEKEVARQLVQAGDLLLIDDGSDLTAEDVAATAPHMEGLALVVVDRLQAAHSARLPLSGERLPDASQVLASLARTLHVPVLAVVDSDDPALLGLLDADVLMTLTATADPAKVEVTVTERDFGAIGSACLQPDLLHARFLDMESGPPDQARHLADTGTPGGASGTAPLELAEAALAYTSGGHQGIPAALTHELAAWRAAAVGDDQEALKEILPSLLHAAAAVPEMPDTPEGHRLAAALRPYGAAASAGTAGSARQADAVPGAPALVAADHAQASDGVAEDDQDDLKPGDEEDEPEGHVFPALRILKDAVGRSKMHPVRVIRLEERDRDPWTLISEDMDGEPRWVHPDVTLTRVPHIKANGKRVRRDQLDLPDSFGEGVMCLIDRNGSYPSACSAVPLAPNKLLHTGPLDAFDKTKAGIYLIDIPQWHRTDMPHPLGRLIERPDAQGRVWVTTPHIKQLEKLAREGHLDAAPAIHDSWTGKANESLFKPFYEATRKARTELVQAGGDPYKAYKTRLSIALRLLWPKRQEQRSPFWRPDWRMSMVAEASVRHWSVAFRAVQQGHTLLALRNVDAAVFWTPDGTPPATYRIGTGFGEVKAKFIRPGQIILEGED</sequence>
<name>A0ABV5EDC1_9ACTN</name>
<evidence type="ECO:0000313" key="3">
    <source>
        <dbReference type="EMBL" id="MFB8774849.1"/>
    </source>
</evidence>
<dbReference type="Gene3D" id="3.40.50.300">
    <property type="entry name" value="P-loop containing nucleotide triphosphate hydrolases"/>
    <property type="match status" value="1"/>
</dbReference>
<evidence type="ECO:0000256" key="1">
    <source>
        <dbReference type="SAM" id="MobiDB-lite"/>
    </source>
</evidence>
<dbReference type="InterPro" id="IPR027417">
    <property type="entry name" value="P-loop_NTPase"/>
</dbReference>
<dbReference type="PANTHER" id="PTHR30153">
    <property type="entry name" value="REPLICATIVE DNA HELICASE DNAB"/>
    <property type="match status" value="1"/>
</dbReference>
<dbReference type="PANTHER" id="PTHR30153:SF2">
    <property type="entry name" value="REPLICATIVE DNA HELICASE"/>
    <property type="match status" value="1"/>
</dbReference>
<gene>
    <name evidence="3" type="ORF">VSS16_19290</name>
</gene>
<protein>
    <submittedName>
        <fullName evidence="3">DnaB-like helicase C-terminal domain-containing protein</fullName>
    </submittedName>
</protein>
<feature type="region of interest" description="Disordered" evidence="1">
    <location>
        <begin position="502"/>
        <end position="527"/>
    </location>
</feature>
<reference evidence="3 4" key="1">
    <citation type="submission" date="2024-01" db="EMBL/GenBank/DDBJ databases">
        <title>Genome mining of biosynthetic gene clusters to explore secondary metabolites of Streptomyces sp.</title>
        <authorList>
            <person name="Baig A."/>
            <person name="Ajitkumar Shintre N."/>
            <person name="Kumar H."/>
            <person name="Anbarasu A."/>
            <person name="Ramaiah S."/>
        </authorList>
    </citation>
    <scope>NUCLEOTIDE SEQUENCE [LARGE SCALE GENOMIC DNA]</scope>
    <source>
        <strain evidence="3 4">A57</strain>
    </source>
</reference>
<evidence type="ECO:0000313" key="4">
    <source>
        <dbReference type="Proteomes" id="UP001585080"/>
    </source>
</evidence>
<accession>A0ABV5EDC1</accession>
<dbReference type="Pfam" id="PF03796">
    <property type="entry name" value="DnaB_C"/>
    <property type="match status" value="1"/>
</dbReference>
<dbReference type="RefSeq" id="WP_376733536.1">
    <property type="nucleotide sequence ID" value="NZ_JAYMRP010000016.1"/>
</dbReference>
<dbReference type="Proteomes" id="UP001585080">
    <property type="component" value="Unassembled WGS sequence"/>
</dbReference>